<protein>
    <recommendedName>
        <fullName evidence="7">3-oxo-5-alpha-steroid 4-dehydrogenase C-terminal domain-containing protein</fullName>
    </recommendedName>
</protein>
<evidence type="ECO:0000256" key="1">
    <source>
        <dbReference type="ARBA" id="ARBA00004141"/>
    </source>
</evidence>
<comment type="caution">
    <text evidence="8">The sequence shown here is derived from an EMBL/GenBank/DDBJ whole genome shotgun (WGS) entry which is preliminary data.</text>
</comment>
<dbReference type="EMBL" id="JAHRHJ020000643">
    <property type="protein sequence ID" value="KAH9293869.1"/>
    <property type="molecule type" value="Genomic_DNA"/>
</dbReference>
<evidence type="ECO:0000259" key="7">
    <source>
        <dbReference type="Pfam" id="PF02544"/>
    </source>
</evidence>
<feature type="transmembrane region" description="Helical" evidence="6">
    <location>
        <begin position="45"/>
        <end position="64"/>
    </location>
</feature>
<name>A0AA38CAM1_TAXCH</name>
<dbReference type="GO" id="GO:0006629">
    <property type="term" value="P:lipid metabolic process"/>
    <property type="evidence" value="ECO:0007669"/>
    <property type="project" value="InterPro"/>
</dbReference>
<comment type="subcellular location">
    <subcellularLocation>
        <location evidence="1">Membrane</location>
        <topology evidence="1">Multi-pass membrane protein</topology>
    </subcellularLocation>
</comment>
<evidence type="ECO:0000256" key="2">
    <source>
        <dbReference type="ARBA" id="ARBA00007742"/>
    </source>
</evidence>
<evidence type="ECO:0000256" key="4">
    <source>
        <dbReference type="ARBA" id="ARBA00022989"/>
    </source>
</evidence>
<keyword evidence="5 6" id="KW-0472">Membrane</keyword>
<evidence type="ECO:0000313" key="9">
    <source>
        <dbReference type="Proteomes" id="UP000824469"/>
    </source>
</evidence>
<dbReference type="GO" id="GO:0016627">
    <property type="term" value="F:oxidoreductase activity, acting on the CH-CH group of donors"/>
    <property type="evidence" value="ECO:0007669"/>
    <property type="project" value="InterPro"/>
</dbReference>
<dbReference type="AlphaFoldDB" id="A0AA38CAM1"/>
<feature type="transmembrane region" description="Helical" evidence="6">
    <location>
        <begin position="100"/>
        <end position="127"/>
    </location>
</feature>
<dbReference type="Proteomes" id="UP000824469">
    <property type="component" value="Unassembled WGS sequence"/>
</dbReference>
<reference evidence="8 9" key="1">
    <citation type="journal article" date="2021" name="Nat. Plants">
        <title>The Taxus genome provides insights into paclitaxel biosynthesis.</title>
        <authorList>
            <person name="Xiong X."/>
            <person name="Gou J."/>
            <person name="Liao Q."/>
            <person name="Li Y."/>
            <person name="Zhou Q."/>
            <person name="Bi G."/>
            <person name="Li C."/>
            <person name="Du R."/>
            <person name="Wang X."/>
            <person name="Sun T."/>
            <person name="Guo L."/>
            <person name="Liang H."/>
            <person name="Lu P."/>
            <person name="Wu Y."/>
            <person name="Zhang Z."/>
            <person name="Ro D.K."/>
            <person name="Shang Y."/>
            <person name="Huang S."/>
            <person name="Yan J."/>
        </authorList>
    </citation>
    <scope>NUCLEOTIDE SEQUENCE [LARGE SCALE GENOMIC DNA]</scope>
    <source>
        <strain evidence="8">Ta-2019</strain>
    </source>
</reference>
<dbReference type="InterPro" id="IPR001104">
    <property type="entry name" value="3-oxo-5_a-steroid_4-DH_C"/>
</dbReference>
<dbReference type="PANTHER" id="PTHR10556">
    <property type="entry name" value="3-OXO-5-ALPHA-STEROID 4-DEHYDROGENASE"/>
    <property type="match status" value="1"/>
</dbReference>
<feature type="non-terminal residue" evidence="8">
    <location>
        <position position="1"/>
    </location>
</feature>
<evidence type="ECO:0000313" key="8">
    <source>
        <dbReference type="EMBL" id="KAH9293869.1"/>
    </source>
</evidence>
<feature type="transmembrane region" description="Helical" evidence="6">
    <location>
        <begin position="12"/>
        <end position="33"/>
    </location>
</feature>
<dbReference type="PROSITE" id="PS50244">
    <property type="entry name" value="S5A_REDUCTASE"/>
    <property type="match status" value="1"/>
</dbReference>
<evidence type="ECO:0000256" key="3">
    <source>
        <dbReference type="ARBA" id="ARBA00022692"/>
    </source>
</evidence>
<feature type="domain" description="3-oxo-5-alpha-steroid 4-dehydrogenase C-terminal" evidence="7">
    <location>
        <begin position="47"/>
        <end position="155"/>
    </location>
</feature>
<keyword evidence="3 6" id="KW-0812">Transmembrane</keyword>
<sequence>VLFIHHYSGGISISTTICVSFLYTIVGANLLYAMQISEGLPLPSVNLMQLGMVVFMVGIIGNLYHHCLLAGLRKEGEKGYKIPQGGLFDFVVCPHYLFEIIGFLGIALISQTPFGFCVLCTVFLYLLGRSLSSREWYVKKFEGFPCHRKALIPFII</sequence>
<dbReference type="GO" id="GO:0016020">
    <property type="term" value="C:membrane"/>
    <property type="evidence" value="ECO:0007669"/>
    <property type="project" value="UniProtKB-SubCell"/>
</dbReference>
<gene>
    <name evidence="8" type="ORF">KI387_040925</name>
</gene>
<dbReference type="PANTHER" id="PTHR10556:SF35">
    <property type="entry name" value="3-OXO-5-ALPHA-STEROID 4-DEHYDROGENASE FAMILY PROTEIN"/>
    <property type="match status" value="1"/>
</dbReference>
<organism evidence="8 9">
    <name type="scientific">Taxus chinensis</name>
    <name type="common">Chinese yew</name>
    <name type="synonym">Taxus wallichiana var. chinensis</name>
    <dbReference type="NCBI Taxonomy" id="29808"/>
    <lineage>
        <taxon>Eukaryota</taxon>
        <taxon>Viridiplantae</taxon>
        <taxon>Streptophyta</taxon>
        <taxon>Embryophyta</taxon>
        <taxon>Tracheophyta</taxon>
        <taxon>Spermatophyta</taxon>
        <taxon>Pinopsida</taxon>
        <taxon>Pinidae</taxon>
        <taxon>Conifers II</taxon>
        <taxon>Cupressales</taxon>
        <taxon>Taxaceae</taxon>
        <taxon>Taxus</taxon>
    </lineage>
</organism>
<proteinExistence type="inferred from homology"/>
<dbReference type="OMA" id="CINRYAD"/>
<keyword evidence="4 6" id="KW-1133">Transmembrane helix</keyword>
<keyword evidence="9" id="KW-1185">Reference proteome</keyword>
<accession>A0AA38CAM1</accession>
<dbReference type="Pfam" id="PF02544">
    <property type="entry name" value="Steroid_dh"/>
    <property type="match status" value="1"/>
</dbReference>
<evidence type="ECO:0000256" key="5">
    <source>
        <dbReference type="ARBA" id="ARBA00023136"/>
    </source>
</evidence>
<dbReference type="InterPro" id="IPR039357">
    <property type="entry name" value="SRD5A/TECR"/>
</dbReference>
<comment type="similarity">
    <text evidence="2">Belongs to the steroid 5-alpha reductase family.</text>
</comment>
<evidence type="ECO:0000256" key="6">
    <source>
        <dbReference type="SAM" id="Phobius"/>
    </source>
</evidence>
<dbReference type="Gene3D" id="1.20.120.1630">
    <property type="match status" value="1"/>
</dbReference>